<name>A0A0N1HCE9_9EURO</name>
<dbReference type="Proteomes" id="UP000038010">
    <property type="component" value="Unassembled WGS sequence"/>
</dbReference>
<evidence type="ECO:0000256" key="7">
    <source>
        <dbReference type="SAM" id="Phobius"/>
    </source>
</evidence>
<evidence type="ECO:0000256" key="4">
    <source>
        <dbReference type="ARBA" id="ARBA00022989"/>
    </source>
</evidence>
<dbReference type="GO" id="GO:0000422">
    <property type="term" value="P:autophagy of mitochondrion"/>
    <property type="evidence" value="ECO:0007669"/>
    <property type="project" value="TreeGrafter"/>
</dbReference>
<keyword evidence="9" id="KW-1185">Reference proteome</keyword>
<comment type="subcellular location">
    <subcellularLocation>
        <location evidence="1">Membrane</location>
    </subcellularLocation>
</comment>
<feature type="transmembrane region" description="Helical" evidence="7">
    <location>
        <begin position="94"/>
        <end position="118"/>
    </location>
</feature>
<feature type="compositionally biased region" description="Basic residues" evidence="6">
    <location>
        <begin position="10"/>
        <end position="22"/>
    </location>
</feature>
<evidence type="ECO:0000256" key="2">
    <source>
        <dbReference type="ARBA" id="ARBA00009160"/>
    </source>
</evidence>
<dbReference type="EMBL" id="LFJN01000007">
    <property type="protein sequence ID" value="KPI42347.1"/>
    <property type="molecule type" value="Genomic_DNA"/>
</dbReference>
<dbReference type="AlphaFoldDB" id="A0A0N1HCE9"/>
<keyword evidence="3 7" id="KW-0812">Transmembrane</keyword>
<evidence type="ECO:0000256" key="6">
    <source>
        <dbReference type="SAM" id="MobiDB-lite"/>
    </source>
</evidence>
<accession>A0A0N1HCE9</accession>
<comment type="caution">
    <text evidence="8">The sequence shown here is derived from an EMBL/GenBank/DDBJ whole genome shotgun (WGS) entry which is preliminary data.</text>
</comment>
<dbReference type="PANTHER" id="PTHR21346">
    <property type="entry name" value="FUN14 DOMAIN CONTAINING"/>
    <property type="match status" value="1"/>
</dbReference>
<dbReference type="PANTHER" id="PTHR21346:SF0">
    <property type="entry name" value="RE45833P"/>
    <property type="match status" value="1"/>
</dbReference>
<dbReference type="VEuPathDB" id="FungiDB:AB675_9852"/>
<evidence type="ECO:0000256" key="3">
    <source>
        <dbReference type="ARBA" id="ARBA00022692"/>
    </source>
</evidence>
<gene>
    <name evidence="8" type="ORF">AB675_9852</name>
</gene>
<protein>
    <recommendedName>
        <fullName evidence="10">Fun14 family protein</fullName>
    </recommendedName>
</protein>
<keyword evidence="4 7" id="KW-1133">Transmembrane helix</keyword>
<evidence type="ECO:0000313" key="9">
    <source>
        <dbReference type="Proteomes" id="UP000038010"/>
    </source>
</evidence>
<dbReference type="STRING" id="1664694.A0A0N1HCE9"/>
<dbReference type="GO" id="GO:0005741">
    <property type="term" value="C:mitochondrial outer membrane"/>
    <property type="evidence" value="ECO:0007669"/>
    <property type="project" value="TreeGrafter"/>
</dbReference>
<dbReference type="RefSeq" id="XP_018002310.1">
    <property type="nucleotide sequence ID" value="XM_018150424.1"/>
</dbReference>
<sequence>MRGLLSMRSMHTHSPRHATQKNRRPLAVALGLGSIPFLTPGRPTYNDTSPALSDSALFSSSSGSSAKKSTPVFNDGGLNPAAVKQISFGSVLGLGLGVLFSMFSRMLVLLVGVGIVIWQYAARKGYNIIPADRLQRYVKGIDVRGAIHDNVAFKISFGLMFALTAFGEF</sequence>
<dbReference type="InterPro" id="IPR007014">
    <property type="entry name" value="FUN14"/>
</dbReference>
<keyword evidence="5 7" id="KW-0472">Membrane</keyword>
<evidence type="ECO:0000256" key="5">
    <source>
        <dbReference type="ARBA" id="ARBA00023136"/>
    </source>
</evidence>
<evidence type="ECO:0008006" key="10">
    <source>
        <dbReference type="Google" id="ProtNLM"/>
    </source>
</evidence>
<dbReference type="Pfam" id="PF04930">
    <property type="entry name" value="FUN14"/>
    <property type="match status" value="1"/>
</dbReference>
<evidence type="ECO:0000256" key="1">
    <source>
        <dbReference type="ARBA" id="ARBA00004370"/>
    </source>
</evidence>
<proteinExistence type="inferred from homology"/>
<dbReference type="OrthoDB" id="3990500at2759"/>
<reference evidence="8 9" key="1">
    <citation type="submission" date="2015-06" db="EMBL/GenBank/DDBJ databases">
        <title>Draft genome of the ant-associated black yeast Phialophora attae CBS 131958.</title>
        <authorList>
            <person name="Moreno L.F."/>
            <person name="Stielow B.J."/>
            <person name="de Hoog S."/>
            <person name="Vicente V.A."/>
            <person name="Weiss V.A."/>
            <person name="de Vries M."/>
            <person name="Cruz L.M."/>
            <person name="Souza E.M."/>
        </authorList>
    </citation>
    <scope>NUCLEOTIDE SEQUENCE [LARGE SCALE GENOMIC DNA]</scope>
    <source>
        <strain evidence="8 9">CBS 131958</strain>
    </source>
</reference>
<feature type="region of interest" description="Disordered" evidence="6">
    <location>
        <begin position="1"/>
        <end position="22"/>
    </location>
</feature>
<evidence type="ECO:0000313" key="8">
    <source>
        <dbReference type="EMBL" id="KPI42347.1"/>
    </source>
</evidence>
<dbReference type="GeneID" id="28742304"/>
<organism evidence="8 9">
    <name type="scientific">Cyphellophora attinorum</name>
    <dbReference type="NCBI Taxonomy" id="1664694"/>
    <lineage>
        <taxon>Eukaryota</taxon>
        <taxon>Fungi</taxon>
        <taxon>Dikarya</taxon>
        <taxon>Ascomycota</taxon>
        <taxon>Pezizomycotina</taxon>
        <taxon>Eurotiomycetes</taxon>
        <taxon>Chaetothyriomycetidae</taxon>
        <taxon>Chaetothyriales</taxon>
        <taxon>Cyphellophoraceae</taxon>
        <taxon>Cyphellophora</taxon>
    </lineage>
</organism>
<comment type="similarity">
    <text evidence="2">Belongs to the FUN14 family.</text>
</comment>